<name>W9S7W7_9ROSA</name>
<reference evidence="3" key="1">
    <citation type="submission" date="2013-01" db="EMBL/GenBank/DDBJ databases">
        <title>Draft Genome Sequence of a Mulberry Tree, Morus notabilis C.K. Schneid.</title>
        <authorList>
            <person name="He N."/>
            <person name="Zhao S."/>
        </authorList>
    </citation>
    <scope>NUCLEOTIDE SEQUENCE</scope>
</reference>
<organism evidence="2 3">
    <name type="scientific">Morus notabilis</name>
    <dbReference type="NCBI Taxonomy" id="981085"/>
    <lineage>
        <taxon>Eukaryota</taxon>
        <taxon>Viridiplantae</taxon>
        <taxon>Streptophyta</taxon>
        <taxon>Embryophyta</taxon>
        <taxon>Tracheophyta</taxon>
        <taxon>Spermatophyta</taxon>
        <taxon>Magnoliopsida</taxon>
        <taxon>eudicotyledons</taxon>
        <taxon>Gunneridae</taxon>
        <taxon>Pentapetalae</taxon>
        <taxon>rosids</taxon>
        <taxon>fabids</taxon>
        <taxon>Rosales</taxon>
        <taxon>Moraceae</taxon>
        <taxon>Moreae</taxon>
        <taxon>Morus</taxon>
    </lineage>
</organism>
<accession>W9S7W7</accession>
<protein>
    <submittedName>
        <fullName evidence="2">Uncharacterized protein</fullName>
    </submittedName>
</protein>
<proteinExistence type="predicted"/>
<dbReference type="AlphaFoldDB" id="W9S7W7"/>
<evidence type="ECO:0000313" key="2">
    <source>
        <dbReference type="EMBL" id="EXC19637.1"/>
    </source>
</evidence>
<dbReference type="Proteomes" id="UP000030645">
    <property type="component" value="Unassembled WGS sequence"/>
</dbReference>
<evidence type="ECO:0000313" key="3">
    <source>
        <dbReference type="Proteomes" id="UP000030645"/>
    </source>
</evidence>
<gene>
    <name evidence="2" type="ORF">L484_019384</name>
</gene>
<evidence type="ECO:0000256" key="1">
    <source>
        <dbReference type="SAM" id="MobiDB-lite"/>
    </source>
</evidence>
<feature type="region of interest" description="Disordered" evidence="1">
    <location>
        <begin position="1"/>
        <end position="34"/>
    </location>
</feature>
<keyword evidence="3" id="KW-1185">Reference proteome</keyword>
<sequence length="153" mass="17000">MRNDFDPESATTAEDSGGHRRAVTARKTMEDSAGERGATLANWIPSDLDSSPSSSIDVVSHEVYNKLVSSPIRLCVVACTSTDLSRILIDILFATLGDTRWYPVDLYYRMLHHGRDIDYSLERQAPRTLRWESVAGVEGTAVAKVPFTSRDHT</sequence>
<dbReference type="EMBL" id="KE345879">
    <property type="protein sequence ID" value="EXC19637.1"/>
    <property type="molecule type" value="Genomic_DNA"/>
</dbReference>